<evidence type="ECO:0008006" key="3">
    <source>
        <dbReference type="Google" id="ProtNLM"/>
    </source>
</evidence>
<keyword evidence="2" id="KW-1185">Reference proteome</keyword>
<sequence>MAIGQLRVRCGPYRILVPGETIAAIEPASELRLEPIPLSLARRRGWVPVLDARCLLGLAPATPEERRVNLHWHSLDGRLRAVLGVDGVDGLQQRDAEELLPLPRVPRSFRMMFAGVVLDPPHGLLLQLRDDVGPLLGTVPQRMQFLSAVLGGLPPAPLPPMADQAS</sequence>
<dbReference type="InterPro" id="IPR036061">
    <property type="entry name" value="CheW-like_dom_sf"/>
</dbReference>
<name>A0A2W7ILL1_9PROT</name>
<gene>
    <name evidence="1" type="ORF">C8P66_10728</name>
</gene>
<dbReference type="OrthoDB" id="9935952at2"/>
<evidence type="ECO:0000313" key="2">
    <source>
        <dbReference type="Proteomes" id="UP000249688"/>
    </source>
</evidence>
<evidence type="ECO:0000313" key="1">
    <source>
        <dbReference type="EMBL" id="PZW46991.1"/>
    </source>
</evidence>
<comment type="caution">
    <text evidence="1">The sequence shown here is derived from an EMBL/GenBank/DDBJ whole genome shotgun (WGS) entry which is preliminary data.</text>
</comment>
<reference evidence="1 2" key="1">
    <citation type="submission" date="2018-06" db="EMBL/GenBank/DDBJ databases">
        <title>Genomic Encyclopedia of Archaeal and Bacterial Type Strains, Phase II (KMG-II): from individual species to whole genera.</title>
        <authorList>
            <person name="Goeker M."/>
        </authorList>
    </citation>
    <scope>NUCLEOTIDE SEQUENCE [LARGE SCALE GENOMIC DNA]</scope>
    <source>
        <strain evidence="1 2">DSM 24525</strain>
    </source>
</reference>
<dbReference type="SUPFAM" id="SSF50341">
    <property type="entry name" value="CheW-like"/>
    <property type="match status" value="1"/>
</dbReference>
<dbReference type="AlphaFoldDB" id="A0A2W7ILL1"/>
<accession>A0A2W7ILL1</accession>
<proteinExistence type="predicted"/>
<dbReference type="GO" id="GO:0006935">
    <property type="term" value="P:chemotaxis"/>
    <property type="evidence" value="ECO:0007669"/>
    <property type="project" value="InterPro"/>
</dbReference>
<dbReference type="GO" id="GO:0007165">
    <property type="term" value="P:signal transduction"/>
    <property type="evidence" value="ECO:0007669"/>
    <property type="project" value="InterPro"/>
</dbReference>
<dbReference type="EMBL" id="QKYU01000007">
    <property type="protein sequence ID" value="PZW46991.1"/>
    <property type="molecule type" value="Genomic_DNA"/>
</dbReference>
<dbReference type="Proteomes" id="UP000249688">
    <property type="component" value="Unassembled WGS sequence"/>
</dbReference>
<organism evidence="1 2">
    <name type="scientific">Humitalea rosea</name>
    <dbReference type="NCBI Taxonomy" id="990373"/>
    <lineage>
        <taxon>Bacteria</taxon>
        <taxon>Pseudomonadati</taxon>
        <taxon>Pseudomonadota</taxon>
        <taxon>Alphaproteobacteria</taxon>
        <taxon>Acetobacterales</taxon>
        <taxon>Roseomonadaceae</taxon>
        <taxon>Humitalea</taxon>
    </lineage>
</organism>
<protein>
    <recommendedName>
        <fullName evidence="3">Chemotaxis signal transduction protein</fullName>
    </recommendedName>
</protein>
<dbReference type="RefSeq" id="WP_111397596.1">
    <property type="nucleotide sequence ID" value="NZ_QKYU01000007.1"/>
</dbReference>